<comment type="caution">
    <text evidence="1">The sequence shown here is derived from an EMBL/GenBank/DDBJ whole genome shotgun (WGS) entry which is preliminary data.</text>
</comment>
<keyword evidence="2" id="KW-1185">Reference proteome</keyword>
<name>W4LV96_9BACT</name>
<sequence length="100" mass="11237">MQTEMYRFLLREHVFVFLDITDEQRLEQIAKAFTECGGIRSSGRTFLFPRAVNTQKITEIIDELDATDCVAIAYTSDDSSETILVVPQSQSSEGIQVAAE</sequence>
<reference evidence="1 2" key="1">
    <citation type="journal article" date="2014" name="Nature">
        <title>An environmental bacterial taxon with a large and distinct metabolic repertoire.</title>
        <authorList>
            <person name="Wilson M.C."/>
            <person name="Mori T."/>
            <person name="Ruckert C."/>
            <person name="Uria A.R."/>
            <person name="Helf M.J."/>
            <person name="Takada K."/>
            <person name="Gernert C."/>
            <person name="Steffens U.A."/>
            <person name="Heycke N."/>
            <person name="Schmitt S."/>
            <person name="Rinke C."/>
            <person name="Helfrich E.J."/>
            <person name="Brachmann A.O."/>
            <person name="Gurgui C."/>
            <person name="Wakimoto T."/>
            <person name="Kracht M."/>
            <person name="Crusemann M."/>
            <person name="Hentschel U."/>
            <person name="Abe I."/>
            <person name="Matsunaga S."/>
            <person name="Kalinowski J."/>
            <person name="Takeyama H."/>
            <person name="Piel J."/>
        </authorList>
    </citation>
    <scope>NUCLEOTIDE SEQUENCE [LARGE SCALE GENOMIC DNA]</scope>
    <source>
        <strain evidence="2">TSY2</strain>
    </source>
</reference>
<dbReference type="HOGENOM" id="CLU_2300662_0_0_7"/>
<accession>W4LV96</accession>
<evidence type="ECO:0000313" key="1">
    <source>
        <dbReference type="EMBL" id="ETX02044.1"/>
    </source>
</evidence>
<evidence type="ECO:0000313" key="2">
    <source>
        <dbReference type="Proteomes" id="UP000019140"/>
    </source>
</evidence>
<dbReference type="EMBL" id="AZHX01001566">
    <property type="protein sequence ID" value="ETX02044.1"/>
    <property type="molecule type" value="Genomic_DNA"/>
</dbReference>
<dbReference type="AlphaFoldDB" id="W4LV96"/>
<organism evidence="1 2">
    <name type="scientific">Candidatus Entotheonella gemina</name>
    <dbReference type="NCBI Taxonomy" id="1429439"/>
    <lineage>
        <taxon>Bacteria</taxon>
        <taxon>Pseudomonadati</taxon>
        <taxon>Nitrospinota/Tectimicrobiota group</taxon>
        <taxon>Candidatus Tectimicrobiota</taxon>
        <taxon>Candidatus Entotheonellia</taxon>
        <taxon>Candidatus Entotheonellales</taxon>
        <taxon>Candidatus Entotheonellaceae</taxon>
        <taxon>Candidatus Entotheonella</taxon>
    </lineage>
</organism>
<dbReference type="Proteomes" id="UP000019140">
    <property type="component" value="Unassembled WGS sequence"/>
</dbReference>
<protein>
    <submittedName>
        <fullName evidence="1">Uncharacterized protein</fullName>
    </submittedName>
</protein>
<gene>
    <name evidence="1" type="ORF">ETSY2_36250</name>
</gene>
<proteinExistence type="predicted"/>